<reference evidence="7" key="1">
    <citation type="journal article" date="2020" name="mSystems">
        <title>Genome- and Community-Level Interaction Insights into Carbon Utilization and Element Cycling Functions of Hydrothermarchaeota in Hydrothermal Sediment.</title>
        <authorList>
            <person name="Zhou Z."/>
            <person name="Liu Y."/>
            <person name="Xu W."/>
            <person name="Pan J."/>
            <person name="Luo Z.H."/>
            <person name="Li M."/>
        </authorList>
    </citation>
    <scope>NUCLEOTIDE SEQUENCE [LARGE SCALE GENOMIC DNA]</scope>
    <source>
        <strain evidence="7">SpSt-125</strain>
    </source>
</reference>
<evidence type="ECO:0000256" key="5">
    <source>
        <dbReference type="ARBA" id="ARBA00022842"/>
    </source>
</evidence>
<protein>
    <submittedName>
        <fullName evidence="7">Type II toxin-antitoxin system VapC family toxin</fullName>
    </submittedName>
</protein>
<gene>
    <name evidence="7" type="ORF">ENO26_05115</name>
</gene>
<dbReference type="CDD" id="cd09881">
    <property type="entry name" value="PIN_VapC4-5_FitB-like"/>
    <property type="match status" value="1"/>
</dbReference>
<feature type="domain" description="PIN" evidence="6">
    <location>
        <begin position="11"/>
        <end position="107"/>
    </location>
</feature>
<dbReference type="EMBL" id="DSEU01000038">
    <property type="protein sequence ID" value="HEM66934.1"/>
    <property type="molecule type" value="Genomic_DNA"/>
</dbReference>
<dbReference type="PANTHER" id="PTHR42740">
    <property type="entry name" value="RIBONUCLEASE VAPC3"/>
    <property type="match status" value="1"/>
</dbReference>
<proteinExistence type="predicted"/>
<keyword evidence="1" id="KW-1277">Toxin-antitoxin system</keyword>
<dbReference type="InterPro" id="IPR051749">
    <property type="entry name" value="PINc/VapC_TA_RNase"/>
</dbReference>
<dbReference type="InterPro" id="IPR002716">
    <property type="entry name" value="PIN_dom"/>
</dbReference>
<keyword evidence="5" id="KW-0460">Magnesium</keyword>
<dbReference type="PANTHER" id="PTHR42740:SF1">
    <property type="entry name" value="RIBONUCLEASE VAPC3"/>
    <property type="match status" value="1"/>
</dbReference>
<accession>A0A7J2U2B6</accession>
<evidence type="ECO:0000259" key="6">
    <source>
        <dbReference type="Pfam" id="PF01850"/>
    </source>
</evidence>
<evidence type="ECO:0000256" key="2">
    <source>
        <dbReference type="ARBA" id="ARBA00022722"/>
    </source>
</evidence>
<comment type="caution">
    <text evidence="7">The sequence shown here is derived from an EMBL/GenBank/DDBJ whole genome shotgun (WGS) entry which is preliminary data.</text>
</comment>
<dbReference type="SUPFAM" id="SSF88723">
    <property type="entry name" value="PIN domain-like"/>
    <property type="match status" value="1"/>
</dbReference>
<dbReference type="Gene3D" id="3.40.50.1010">
    <property type="entry name" value="5'-nuclease"/>
    <property type="match status" value="1"/>
</dbReference>
<dbReference type="InterPro" id="IPR029060">
    <property type="entry name" value="PIN-like_dom_sf"/>
</dbReference>
<name>A0A7J2U2B6_9CREN</name>
<organism evidence="7">
    <name type="scientific">Ignisphaera aggregans</name>
    <dbReference type="NCBI Taxonomy" id="334771"/>
    <lineage>
        <taxon>Archaea</taxon>
        <taxon>Thermoproteota</taxon>
        <taxon>Thermoprotei</taxon>
        <taxon>Desulfurococcales</taxon>
        <taxon>Desulfurococcaceae</taxon>
        <taxon>Ignisphaera</taxon>
    </lineage>
</organism>
<dbReference type="GO" id="GO:0016787">
    <property type="term" value="F:hydrolase activity"/>
    <property type="evidence" value="ECO:0007669"/>
    <property type="project" value="UniProtKB-KW"/>
</dbReference>
<keyword evidence="4" id="KW-0378">Hydrolase</keyword>
<evidence type="ECO:0000256" key="1">
    <source>
        <dbReference type="ARBA" id="ARBA00022649"/>
    </source>
</evidence>
<evidence type="ECO:0000256" key="3">
    <source>
        <dbReference type="ARBA" id="ARBA00022723"/>
    </source>
</evidence>
<evidence type="ECO:0000256" key="4">
    <source>
        <dbReference type="ARBA" id="ARBA00022801"/>
    </source>
</evidence>
<dbReference type="GO" id="GO:0046872">
    <property type="term" value="F:metal ion binding"/>
    <property type="evidence" value="ECO:0007669"/>
    <property type="project" value="UniProtKB-KW"/>
</dbReference>
<dbReference type="Pfam" id="PF01850">
    <property type="entry name" value="PIN"/>
    <property type="match status" value="1"/>
</dbReference>
<sequence>MKLFDTSIAIEHIKKGVFEKGAISVITLIEILRGVASEKRARVKELLEKVYSVIDISNNAILKYCELYSQLKERGEVLSDADLLIAATAIAHDFILVTKDKAFQRIANYGLKLELRT</sequence>
<dbReference type="GO" id="GO:0004540">
    <property type="term" value="F:RNA nuclease activity"/>
    <property type="evidence" value="ECO:0007669"/>
    <property type="project" value="TreeGrafter"/>
</dbReference>
<keyword evidence="3" id="KW-0479">Metal-binding</keyword>
<evidence type="ECO:0000313" key="7">
    <source>
        <dbReference type="EMBL" id="HEM66934.1"/>
    </source>
</evidence>
<keyword evidence="2" id="KW-0540">Nuclease</keyword>
<dbReference type="AlphaFoldDB" id="A0A7J2U2B6"/>